<keyword evidence="9" id="KW-1133">Transmembrane helix</keyword>
<dbReference type="InterPro" id="IPR005467">
    <property type="entry name" value="His_kinase_dom"/>
</dbReference>
<proteinExistence type="predicted"/>
<keyword evidence="8" id="KW-0902">Two-component regulatory system</keyword>
<feature type="transmembrane region" description="Helical" evidence="9">
    <location>
        <begin position="6"/>
        <end position="25"/>
    </location>
</feature>
<keyword evidence="6" id="KW-0418">Kinase</keyword>
<keyword evidence="9" id="KW-0472">Membrane</keyword>
<dbReference type="CDD" id="cd00075">
    <property type="entry name" value="HATPase"/>
    <property type="match status" value="1"/>
</dbReference>
<dbReference type="SUPFAM" id="SSF55874">
    <property type="entry name" value="ATPase domain of HSP90 chaperone/DNA topoisomerase II/histidine kinase"/>
    <property type="match status" value="1"/>
</dbReference>
<dbReference type="SUPFAM" id="SSF47384">
    <property type="entry name" value="Homodimeric domain of signal transducing histidine kinase"/>
    <property type="match status" value="1"/>
</dbReference>
<dbReference type="PANTHER" id="PTHR43711">
    <property type="entry name" value="TWO-COMPONENT HISTIDINE KINASE"/>
    <property type="match status" value="1"/>
</dbReference>
<dbReference type="Gene3D" id="1.10.287.130">
    <property type="match status" value="1"/>
</dbReference>
<dbReference type="InterPro" id="IPR050736">
    <property type="entry name" value="Sensor_HK_Regulatory"/>
</dbReference>
<dbReference type="SMART" id="SM00388">
    <property type="entry name" value="HisKA"/>
    <property type="match status" value="1"/>
</dbReference>
<dbReference type="EC" id="2.7.13.3" evidence="2"/>
<protein>
    <recommendedName>
        <fullName evidence="2">histidine kinase</fullName>
        <ecNumber evidence="2">2.7.13.3</ecNumber>
    </recommendedName>
</protein>
<dbReference type="AlphaFoldDB" id="A0A4R8LJH4"/>
<dbReference type="SMART" id="SM00387">
    <property type="entry name" value="HATPase_c"/>
    <property type="match status" value="1"/>
</dbReference>
<dbReference type="CDD" id="cd00082">
    <property type="entry name" value="HisKA"/>
    <property type="match status" value="1"/>
</dbReference>
<comment type="caution">
    <text evidence="11">The sequence shown here is derived from an EMBL/GenBank/DDBJ whole genome shotgun (WGS) entry which is preliminary data.</text>
</comment>
<dbReference type="Pfam" id="PF02518">
    <property type="entry name" value="HATPase_c"/>
    <property type="match status" value="1"/>
</dbReference>
<evidence type="ECO:0000256" key="5">
    <source>
        <dbReference type="ARBA" id="ARBA00022741"/>
    </source>
</evidence>
<dbReference type="Pfam" id="PF00512">
    <property type="entry name" value="HisKA"/>
    <property type="match status" value="1"/>
</dbReference>
<evidence type="ECO:0000256" key="6">
    <source>
        <dbReference type="ARBA" id="ARBA00022777"/>
    </source>
</evidence>
<feature type="transmembrane region" description="Helical" evidence="9">
    <location>
        <begin position="116"/>
        <end position="139"/>
    </location>
</feature>
<dbReference type="PRINTS" id="PR00344">
    <property type="entry name" value="BCTRLSENSOR"/>
</dbReference>
<evidence type="ECO:0000256" key="2">
    <source>
        <dbReference type="ARBA" id="ARBA00012438"/>
    </source>
</evidence>
<dbReference type="InterPro" id="IPR003661">
    <property type="entry name" value="HisK_dim/P_dom"/>
</dbReference>
<keyword evidence="3" id="KW-0597">Phosphoprotein</keyword>
<dbReference type="PROSITE" id="PS50109">
    <property type="entry name" value="HIS_KIN"/>
    <property type="match status" value="1"/>
</dbReference>
<feature type="transmembrane region" description="Helical" evidence="9">
    <location>
        <begin position="151"/>
        <end position="168"/>
    </location>
</feature>
<dbReference type="Proteomes" id="UP000294581">
    <property type="component" value="Unassembled WGS sequence"/>
</dbReference>
<dbReference type="InterPro" id="IPR003594">
    <property type="entry name" value="HATPase_dom"/>
</dbReference>
<reference evidence="11 12" key="1">
    <citation type="submission" date="2019-03" db="EMBL/GenBank/DDBJ databases">
        <title>Genomic Encyclopedia of Type Strains, Phase IV (KMG-IV): sequencing the most valuable type-strain genomes for metagenomic binning, comparative biology and taxonomic classification.</title>
        <authorList>
            <person name="Goeker M."/>
        </authorList>
    </citation>
    <scope>NUCLEOTIDE SEQUENCE [LARGE SCALE GENOMIC DNA]</scope>
    <source>
        <strain evidence="11 12">DSM 17974</strain>
    </source>
</reference>
<evidence type="ECO:0000256" key="9">
    <source>
        <dbReference type="SAM" id="Phobius"/>
    </source>
</evidence>
<evidence type="ECO:0000259" key="10">
    <source>
        <dbReference type="PROSITE" id="PS50109"/>
    </source>
</evidence>
<dbReference type="InterPro" id="IPR036097">
    <property type="entry name" value="HisK_dim/P_sf"/>
</dbReference>
<feature type="domain" description="Histidine kinase" evidence="10">
    <location>
        <begin position="228"/>
        <end position="435"/>
    </location>
</feature>
<keyword evidence="5" id="KW-0547">Nucleotide-binding</keyword>
<dbReference type="GO" id="GO:0000155">
    <property type="term" value="F:phosphorelay sensor kinase activity"/>
    <property type="evidence" value="ECO:0007669"/>
    <property type="project" value="InterPro"/>
</dbReference>
<evidence type="ECO:0000256" key="1">
    <source>
        <dbReference type="ARBA" id="ARBA00000085"/>
    </source>
</evidence>
<feature type="transmembrane region" description="Helical" evidence="9">
    <location>
        <begin position="63"/>
        <end position="79"/>
    </location>
</feature>
<organism evidence="11 12">
    <name type="scientific">Alicyclobacillus sacchari</name>
    <dbReference type="NCBI Taxonomy" id="392010"/>
    <lineage>
        <taxon>Bacteria</taxon>
        <taxon>Bacillati</taxon>
        <taxon>Bacillota</taxon>
        <taxon>Bacilli</taxon>
        <taxon>Bacillales</taxon>
        <taxon>Alicyclobacillaceae</taxon>
        <taxon>Alicyclobacillus</taxon>
    </lineage>
</organism>
<evidence type="ECO:0000313" key="11">
    <source>
        <dbReference type="EMBL" id="TDY42422.1"/>
    </source>
</evidence>
<dbReference type="EMBL" id="SORF01000015">
    <property type="protein sequence ID" value="TDY42422.1"/>
    <property type="molecule type" value="Genomic_DNA"/>
</dbReference>
<dbReference type="GO" id="GO:0005524">
    <property type="term" value="F:ATP binding"/>
    <property type="evidence" value="ECO:0007669"/>
    <property type="project" value="UniProtKB-KW"/>
</dbReference>
<keyword evidence="7" id="KW-0067">ATP-binding</keyword>
<evidence type="ECO:0000256" key="8">
    <source>
        <dbReference type="ARBA" id="ARBA00023012"/>
    </source>
</evidence>
<comment type="catalytic activity">
    <reaction evidence="1">
        <text>ATP + protein L-histidine = ADP + protein N-phospho-L-histidine.</text>
        <dbReference type="EC" id="2.7.13.3"/>
    </reaction>
</comment>
<sequence>MDLFHFWIDLVCVVLPLLVLDAWHLRSALPPTRTYQSPYVAGPLFVTSAIASNYFSFHLGPSIMVNFSIVPLTFNFFLLSPLWSLFWMLVYIVVQTAVGVYIIGHGHISSHSVGNLVHILPKSLAIVIVYVGLMMLCSYATRSKNPYRRSYWFALVLFLYASLDYAIVQHDSDLIGFHVGMYITYVLGFIALWLICVRFVFAVQAIDATKSAAKTQEQYELIGQLAASMAHEIRNPITVVRGFAQLMAHHPETSETHRTYLETIMAELDQADAMIASYLQLSQMGSDEEKSQISLKAVVDHACNLLGPYAQSHAVMLHSDCDERAVVLADRDGLLQCAIHLIKNAIESHDRAGNVDVSTRCEGKWIIWRVADDGRGMDAKTLKRIGQPHYTTRSRGTGLGLTFVYKMVHELGGTIEVTSEINRGTTFVVRIPRAHSAATRGATRGIAPAQP</sequence>
<evidence type="ECO:0000313" key="12">
    <source>
        <dbReference type="Proteomes" id="UP000294581"/>
    </source>
</evidence>
<feature type="transmembrane region" description="Helical" evidence="9">
    <location>
        <begin position="86"/>
        <end position="104"/>
    </location>
</feature>
<keyword evidence="9" id="KW-0812">Transmembrane</keyword>
<dbReference type="Gene3D" id="3.30.565.10">
    <property type="entry name" value="Histidine kinase-like ATPase, C-terminal domain"/>
    <property type="match status" value="1"/>
</dbReference>
<dbReference type="PANTHER" id="PTHR43711:SF28">
    <property type="entry name" value="SENSOR HISTIDINE KINASE YXDK"/>
    <property type="match status" value="1"/>
</dbReference>
<gene>
    <name evidence="11" type="ORF">C7445_11553</name>
</gene>
<accession>A0A4R8LJH4</accession>
<keyword evidence="12" id="KW-1185">Reference proteome</keyword>
<evidence type="ECO:0000256" key="7">
    <source>
        <dbReference type="ARBA" id="ARBA00022840"/>
    </source>
</evidence>
<name>A0A4R8LJH4_9BACL</name>
<evidence type="ECO:0000256" key="3">
    <source>
        <dbReference type="ARBA" id="ARBA00022553"/>
    </source>
</evidence>
<dbReference type="RefSeq" id="WP_166669137.1">
    <property type="nucleotide sequence ID" value="NZ_SORF01000015.1"/>
</dbReference>
<keyword evidence="4" id="KW-0808">Transferase</keyword>
<dbReference type="InterPro" id="IPR004358">
    <property type="entry name" value="Sig_transdc_His_kin-like_C"/>
</dbReference>
<dbReference type="InterPro" id="IPR036890">
    <property type="entry name" value="HATPase_C_sf"/>
</dbReference>
<evidence type="ECO:0000256" key="4">
    <source>
        <dbReference type="ARBA" id="ARBA00022679"/>
    </source>
</evidence>
<feature type="transmembrane region" description="Helical" evidence="9">
    <location>
        <begin position="180"/>
        <end position="201"/>
    </location>
</feature>